<keyword evidence="2" id="KW-1133">Transmembrane helix</keyword>
<evidence type="ECO:0000313" key="6">
    <source>
        <dbReference type="Proteomes" id="UP000762676"/>
    </source>
</evidence>
<feature type="compositionally biased region" description="Low complexity" evidence="1">
    <location>
        <begin position="257"/>
        <end position="269"/>
    </location>
</feature>
<keyword evidence="2" id="KW-0812">Transmembrane</keyword>
<feature type="transmembrane region" description="Helical" evidence="2">
    <location>
        <begin position="26"/>
        <end position="45"/>
    </location>
</feature>
<proteinExistence type="predicted"/>
<dbReference type="PANTHER" id="PTHR10590">
    <property type="entry name" value="SODIUM/NUCLEOSIDE COTRANSPORTER"/>
    <property type="match status" value="1"/>
</dbReference>
<feature type="signal peptide" evidence="3">
    <location>
        <begin position="1"/>
        <end position="19"/>
    </location>
</feature>
<dbReference type="EMBL" id="BMAT01002063">
    <property type="protein sequence ID" value="GFR98291.1"/>
    <property type="molecule type" value="Genomic_DNA"/>
</dbReference>
<name>A0AAV4HK95_9GAST</name>
<feature type="transmembrane region" description="Helical" evidence="2">
    <location>
        <begin position="86"/>
        <end position="111"/>
    </location>
</feature>
<dbReference type="GO" id="GO:0005886">
    <property type="term" value="C:plasma membrane"/>
    <property type="evidence" value="ECO:0007669"/>
    <property type="project" value="TreeGrafter"/>
</dbReference>
<evidence type="ECO:0000256" key="2">
    <source>
        <dbReference type="SAM" id="Phobius"/>
    </source>
</evidence>
<feature type="compositionally biased region" description="Acidic residues" evidence="1">
    <location>
        <begin position="202"/>
        <end position="211"/>
    </location>
</feature>
<feature type="compositionally biased region" description="Acidic residues" evidence="1">
    <location>
        <begin position="235"/>
        <end position="244"/>
    </location>
</feature>
<feature type="compositionally biased region" description="Pro residues" evidence="1">
    <location>
        <begin position="221"/>
        <end position="232"/>
    </location>
</feature>
<feature type="chain" id="PRO_5043898744" evidence="3">
    <location>
        <begin position="20"/>
        <end position="359"/>
    </location>
</feature>
<organism evidence="5 6">
    <name type="scientific">Elysia marginata</name>
    <dbReference type="NCBI Taxonomy" id="1093978"/>
    <lineage>
        <taxon>Eukaryota</taxon>
        <taxon>Metazoa</taxon>
        <taxon>Spiralia</taxon>
        <taxon>Lophotrochozoa</taxon>
        <taxon>Mollusca</taxon>
        <taxon>Gastropoda</taxon>
        <taxon>Heterobranchia</taxon>
        <taxon>Euthyneura</taxon>
        <taxon>Panpulmonata</taxon>
        <taxon>Sacoglossa</taxon>
        <taxon>Placobranchoidea</taxon>
        <taxon>Plakobranchidae</taxon>
        <taxon>Elysia</taxon>
    </lineage>
</organism>
<dbReference type="AlphaFoldDB" id="A0AAV4HK95"/>
<accession>A0AAV4HK95</accession>
<reference evidence="5 6" key="1">
    <citation type="journal article" date="2021" name="Elife">
        <title>Chloroplast acquisition without the gene transfer in kleptoplastic sea slugs, Plakobranchus ocellatus.</title>
        <authorList>
            <person name="Maeda T."/>
            <person name="Takahashi S."/>
            <person name="Yoshida T."/>
            <person name="Shimamura S."/>
            <person name="Takaki Y."/>
            <person name="Nagai Y."/>
            <person name="Toyoda A."/>
            <person name="Suzuki Y."/>
            <person name="Arimoto A."/>
            <person name="Ishii H."/>
            <person name="Satoh N."/>
            <person name="Nishiyama T."/>
            <person name="Hasebe M."/>
            <person name="Maruyama T."/>
            <person name="Minagawa J."/>
            <person name="Obokata J."/>
            <person name="Shigenobu S."/>
        </authorList>
    </citation>
    <scope>NUCLEOTIDE SEQUENCE [LARGE SCALE GENOMIC DNA]</scope>
</reference>
<dbReference type="InterPro" id="IPR011657">
    <property type="entry name" value="CNT_C_dom"/>
</dbReference>
<feature type="transmembrane region" description="Helical" evidence="2">
    <location>
        <begin position="57"/>
        <end position="74"/>
    </location>
</feature>
<keyword evidence="6" id="KW-1185">Reference proteome</keyword>
<dbReference type="Proteomes" id="UP000762676">
    <property type="component" value="Unassembled WGS sequence"/>
</dbReference>
<dbReference type="InterPro" id="IPR008276">
    <property type="entry name" value="C_nuclsd_transpt"/>
</dbReference>
<dbReference type="GO" id="GO:0005415">
    <property type="term" value="F:nucleoside:sodium symporter activity"/>
    <property type="evidence" value="ECO:0007669"/>
    <property type="project" value="TreeGrafter"/>
</dbReference>
<keyword evidence="2" id="KW-0472">Membrane</keyword>
<sequence>MANMLAFVCLLSLFDATLEFFGDRAGFHGFTFDAICGYFLFPLAFVMGTPYEDCSRVGSLIGVKLVATPVVGYAELGKIINEKAEAITTYAMCGFSAFTAIGISLGSYTSLCPSRKMDIIKLVPLSFLGGNMASFATGAVADPEVILESIDSIWNLPKDSCRADRSYSSPWASSAAALPYPAALSFPAIPPSQPPPKAPAPEDSDSGDMDTDLGSALSADPVPPSQPPPRAPAPEDSDSEDMDTDLGSAFSADPRGSPLSPLLLIIIQPKSPPSPGPVKAAGGKRYKGLAGPPSGGLPGNGDMDTDLGSAFSADPGGCPLSPLVLIKAKCPPSPGPAKAAGGKRYKGLAGPPSGGLPGK</sequence>
<feature type="domain" description="Concentrative nucleoside transporter C-terminal" evidence="4">
    <location>
        <begin position="1"/>
        <end position="141"/>
    </location>
</feature>
<gene>
    <name evidence="5" type="ORF">ElyMa_001015100</name>
</gene>
<keyword evidence="3" id="KW-0732">Signal</keyword>
<evidence type="ECO:0000256" key="1">
    <source>
        <dbReference type="SAM" id="MobiDB-lite"/>
    </source>
</evidence>
<dbReference type="PANTHER" id="PTHR10590:SF4">
    <property type="entry name" value="SOLUTE CARRIER FAMILY 28 MEMBER 3"/>
    <property type="match status" value="1"/>
</dbReference>
<comment type="caution">
    <text evidence="5">The sequence shown here is derived from an EMBL/GenBank/DDBJ whole genome shotgun (WGS) entry which is preliminary data.</text>
</comment>
<feature type="region of interest" description="Disordered" evidence="1">
    <location>
        <begin position="331"/>
        <end position="359"/>
    </location>
</feature>
<evidence type="ECO:0000313" key="5">
    <source>
        <dbReference type="EMBL" id="GFR98291.1"/>
    </source>
</evidence>
<feature type="compositionally biased region" description="Pro residues" evidence="1">
    <location>
        <begin position="188"/>
        <end position="199"/>
    </location>
</feature>
<evidence type="ECO:0000256" key="3">
    <source>
        <dbReference type="SAM" id="SignalP"/>
    </source>
</evidence>
<evidence type="ECO:0000259" key="4">
    <source>
        <dbReference type="Pfam" id="PF07662"/>
    </source>
</evidence>
<protein>
    <submittedName>
        <fullName evidence="5">Sodium/nucleoside cotransporter</fullName>
    </submittedName>
</protein>
<feature type="region of interest" description="Disordered" evidence="1">
    <location>
        <begin position="186"/>
        <end position="310"/>
    </location>
</feature>
<dbReference type="Pfam" id="PF07662">
    <property type="entry name" value="Nucleos_tra2_C"/>
    <property type="match status" value="1"/>
</dbReference>